<accession>A0ACC1TIY2</accession>
<evidence type="ECO:0000313" key="1">
    <source>
        <dbReference type="EMBL" id="KAJ3804577.1"/>
    </source>
</evidence>
<name>A0ACC1TIY2_9AGAR</name>
<organism evidence="1 2">
    <name type="scientific">Lentinula aff. lateritia</name>
    <dbReference type="NCBI Taxonomy" id="2804960"/>
    <lineage>
        <taxon>Eukaryota</taxon>
        <taxon>Fungi</taxon>
        <taxon>Dikarya</taxon>
        <taxon>Basidiomycota</taxon>
        <taxon>Agaricomycotina</taxon>
        <taxon>Agaricomycetes</taxon>
        <taxon>Agaricomycetidae</taxon>
        <taxon>Agaricales</taxon>
        <taxon>Marasmiineae</taxon>
        <taxon>Omphalotaceae</taxon>
        <taxon>Lentinula</taxon>
    </lineage>
</organism>
<comment type="caution">
    <text evidence="1">The sequence shown here is derived from an EMBL/GenBank/DDBJ whole genome shotgun (WGS) entry which is preliminary data.</text>
</comment>
<dbReference type="Proteomes" id="UP001163835">
    <property type="component" value="Unassembled WGS sequence"/>
</dbReference>
<proteinExistence type="predicted"/>
<protein>
    <submittedName>
        <fullName evidence="1">Uncharacterized protein</fullName>
    </submittedName>
</protein>
<reference evidence="1" key="1">
    <citation type="submission" date="2022-09" db="EMBL/GenBank/DDBJ databases">
        <title>A Global Phylogenomic Analysis of the Shiitake Genus Lentinula.</title>
        <authorList>
            <consortium name="DOE Joint Genome Institute"/>
            <person name="Sierra-Patev S."/>
            <person name="Min B."/>
            <person name="Naranjo-Ortiz M."/>
            <person name="Looney B."/>
            <person name="Konkel Z."/>
            <person name="Slot J.C."/>
            <person name="Sakamoto Y."/>
            <person name="Steenwyk J.L."/>
            <person name="Rokas A."/>
            <person name="Carro J."/>
            <person name="Camarero S."/>
            <person name="Ferreira P."/>
            <person name="Molpeceres G."/>
            <person name="Ruiz-Duenas F.J."/>
            <person name="Serrano A."/>
            <person name="Henrissat B."/>
            <person name="Drula E."/>
            <person name="Hughes K.W."/>
            <person name="Mata J.L."/>
            <person name="Ishikawa N.K."/>
            <person name="Vargas-Isla R."/>
            <person name="Ushijima S."/>
            <person name="Smith C.A."/>
            <person name="Ahrendt S."/>
            <person name="Andreopoulos W."/>
            <person name="He G."/>
            <person name="Labutti K."/>
            <person name="Lipzen A."/>
            <person name="Ng V."/>
            <person name="Riley R."/>
            <person name="Sandor L."/>
            <person name="Barry K."/>
            <person name="Martinez A.T."/>
            <person name="Xiao Y."/>
            <person name="Gibbons J.G."/>
            <person name="Terashima K."/>
            <person name="Grigoriev I.V."/>
            <person name="Hibbett D.S."/>
        </authorList>
    </citation>
    <scope>NUCLEOTIDE SEQUENCE</scope>
    <source>
        <strain evidence="1">TMI1499</strain>
    </source>
</reference>
<keyword evidence="2" id="KW-1185">Reference proteome</keyword>
<dbReference type="EMBL" id="MU795921">
    <property type="protein sequence ID" value="KAJ3804577.1"/>
    <property type="molecule type" value="Genomic_DNA"/>
</dbReference>
<sequence>MSRPVFTFSDSPFQPPQLPINALPNTPNTGTTYSDSSLDHHGTSEMQTPGVEHGTWEDECDELNEDNTSYSTAIGPDPDENNSNISLTPQKRSEGETTDLMSWVDGIQSHYSLTPMQVRELKGMVAIAGWVETGQLKINCLQYAATCHIENKFEAQHTDSTSVKEVVNGALKQINKGFEVPRHVKAIIRSIARDECAKPTRLSYGDIIPAVWIFATIVDETGKRGLSTLEQATVALVQKYVQGGLGSSNGHLYQFRFAILEDGPILKKQKNLAGKQAKEASFWGRVDAFLDGLKCEFKSNDLRTDKWTAYLVETIQEDWKRFGNPSRALPPLPLSIDSLESHSPSRNGESPSPENSTSSLQSNFREPLQTLANEVSKRKRGAIEKDDYLAF</sequence>
<gene>
    <name evidence="1" type="ORF">F5876DRAFT_82935</name>
</gene>
<evidence type="ECO:0000313" key="2">
    <source>
        <dbReference type="Proteomes" id="UP001163835"/>
    </source>
</evidence>